<proteinExistence type="predicted"/>
<evidence type="ECO:0000256" key="1">
    <source>
        <dbReference type="ARBA" id="ARBA00001971"/>
    </source>
</evidence>
<keyword evidence="8" id="KW-0376">Hydrogen peroxide</keyword>
<dbReference type="Pfam" id="PF18011">
    <property type="entry name" value="Catalase_C"/>
    <property type="match status" value="1"/>
</dbReference>
<feature type="domain" description="Large catalase C-terminal" evidence="9">
    <location>
        <begin position="3"/>
        <end position="121"/>
    </location>
</feature>
<evidence type="ECO:0000256" key="8">
    <source>
        <dbReference type="ARBA" id="ARBA00023324"/>
    </source>
</evidence>
<evidence type="ECO:0000256" key="6">
    <source>
        <dbReference type="ARBA" id="ARBA00023002"/>
    </source>
</evidence>
<dbReference type="EMBL" id="LQWZ01000036">
    <property type="protein sequence ID" value="OAH53159.1"/>
    <property type="molecule type" value="Genomic_DNA"/>
</dbReference>
<dbReference type="GO" id="GO:0046872">
    <property type="term" value="F:metal ion binding"/>
    <property type="evidence" value="ECO:0007669"/>
    <property type="project" value="UniProtKB-KW"/>
</dbReference>
<comment type="cofactor">
    <cofactor evidence="1">
        <name>heme</name>
        <dbReference type="ChEBI" id="CHEBI:30413"/>
    </cofactor>
</comment>
<dbReference type="InterPro" id="IPR029062">
    <property type="entry name" value="Class_I_gatase-like"/>
</dbReference>
<dbReference type="PANTHER" id="PTHR42821">
    <property type="entry name" value="CATALASE"/>
    <property type="match status" value="1"/>
</dbReference>
<accession>A0A177KIG3</accession>
<evidence type="ECO:0000256" key="3">
    <source>
        <dbReference type="ARBA" id="ARBA00022559"/>
    </source>
</evidence>
<dbReference type="PANTHER" id="PTHR42821:SF1">
    <property type="entry name" value="CATALASE-B"/>
    <property type="match status" value="1"/>
</dbReference>
<dbReference type="GO" id="GO:0005829">
    <property type="term" value="C:cytosol"/>
    <property type="evidence" value="ECO:0007669"/>
    <property type="project" value="TreeGrafter"/>
</dbReference>
<sequence length="123" mass="13414">MKEFEKAGTRPEIVSDKQGFVKGDDGTEMEVSHTFLTADSVLFDAVYAAGGLSTDMKAKKEAVYFINEAFGHFKTVGASHDGIDLIADLPADTGVMTEASPSKDFADTFLNALAEHRHWNRQV</sequence>
<gene>
    <name evidence="10" type="ORF">AWH48_12445</name>
</gene>
<evidence type="ECO:0000256" key="5">
    <source>
        <dbReference type="ARBA" id="ARBA00022723"/>
    </source>
</evidence>
<organism evidence="10 11">
    <name type="scientific">Domibacillus aminovorans</name>
    <dbReference type="NCBI Taxonomy" id="29332"/>
    <lineage>
        <taxon>Bacteria</taxon>
        <taxon>Bacillati</taxon>
        <taxon>Bacillota</taxon>
        <taxon>Bacilli</taxon>
        <taxon>Bacillales</taxon>
        <taxon>Bacillaceae</taxon>
        <taxon>Domibacillus</taxon>
    </lineage>
</organism>
<keyword evidence="7" id="KW-0408">Iron</keyword>
<dbReference type="SUPFAM" id="SSF52317">
    <property type="entry name" value="Class I glutamine amidotransferase-like"/>
    <property type="match status" value="1"/>
</dbReference>
<comment type="caution">
    <text evidence="10">The sequence shown here is derived from an EMBL/GenBank/DDBJ whole genome shotgun (WGS) entry which is preliminary data.</text>
</comment>
<keyword evidence="3" id="KW-0575">Peroxidase</keyword>
<dbReference type="EC" id="1.11.1.6" evidence="2"/>
<dbReference type="Gene3D" id="3.40.50.880">
    <property type="match status" value="1"/>
</dbReference>
<dbReference type="Proteomes" id="UP000077271">
    <property type="component" value="Unassembled WGS sequence"/>
</dbReference>
<dbReference type="GO" id="GO:0020037">
    <property type="term" value="F:heme binding"/>
    <property type="evidence" value="ECO:0007669"/>
    <property type="project" value="InterPro"/>
</dbReference>
<evidence type="ECO:0000256" key="2">
    <source>
        <dbReference type="ARBA" id="ARBA00012314"/>
    </source>
</evidence>
<keyword evidence="4" id="KW-0349">Heme</keyword>
<name>A0A177KIG3_9BACI</name>
<dbReference type="GO" id="GO:0042744">
    <property type="term" value="P:hydrogen peroxide catabolic process"/>
    <property type="evidence" value="ECO:0007669"/>
    <property type="project" value="UniProtKB-KW"/>
</dbReference>
<evidence type="ECO:0000256" key="4">
    <source>
        <dbReference type="ARBA" id="ARBA00022617"/>
    </source>
</evidence>
<dbReference type="CDD" id="cd03132">
    <property type="entry name" value="GATase1_catalase"/>
    <property type="match status" value="1"/>
</dbReference>
<protein>
    <recommendedName>
        <fullName evidence="2">catalase</fullName>
        <ecNumber evidence="2">1.11.1.6</ecNumber>
    </recommendedName>
</protein>
<keyword evidence="5" id="KW-0479">Metal-binding</keyword>
<dbReference type="GO" id="GO:0006979">
    <property type="term" value="P:response to oxidative stress"/>
    <property type="evidence" value="ECO:0007669"/>
    <property type="project" value="InterPro"/>
</dbReference>
<dbReference type="InterPro" id="IPR024712">
    <property type="entry name" value="Catalase_clade2"/>
</dbReference>
<keyword evidence="6" id="KW-0560">Oxidoreductase</keyword>
<dbReference type="AlphaFoldDB" id="A0A177KIG3"/>
<evidence type="ECO:0000256" key="7">
    <source>
        <dbReference type="ARBA" id="ARBA00023004"/>
    </source>
</evidence>
<reference evidence="10 11" key="1">
    <citation type="submission" date="2016-01" db="EMBL/GenBank/DDBJ databases">
        <title>Investigation of taxonomic status of Bacillus aminovorans.</title>
        <authorList>
            <person name="Verma A."/>
            <person name="Pal Y."/>
            <person name="Krishnamurthi S."/>
        </authorList>
    </citation>
    <scope>NUCLEOTIDE SEQUENCE [LARGE SCALE GENOMIC DNA]</scope>
    <source>
        <strain evidence="10 11">DSM 4337</strain>
    </source>
</reference>
<dbReference type="GO" id="GO:0004096">
    <property type="term" value="F:catalase activity"/>
    <property type="evidence" value="ECO:0007669"/>
    <property type="project" value="UniProtKB-EC"/>
</dbReference>
<evidence type="ECO:0000313" key="11">
    <source>
        <dbReference type="Proteomes" id="UP000077271"/>
    </source>
</evidence>
<evidence type="ECO:0000313" key="10">
    <source>
        <dbReference type="EMBL" id="OAH53159.1"/>
    </source>
</evidence>
<dbReference type="InterPro" id="IPR041399">
    <property type="entry name" value="Catalase_large_C"/>
</dbReference>
<evidence type="ECO:0000259" key="9">
    <source>
        <dbReference type="Pfam" id="PF18011"/>
    </source>
</evidence>